<comment type="caution">
    <text evidence="1">The sequence shown here is derived from an EMBL/GenBank/DDBJ whole genome shotgun (WGS) entry which is preliminary data.</text>
</comment>
<dbReference type="SUPFAM" id="SSF57603">
    <property type="entry name" value="FnI-like domain"/>
    <property type="match status" value="1"/>
</dbReference>
<reference evidence="1 2" key="1">
    <citation type="submission" date="2019-07" db="EMBL/GenBank/DDBJ databases">
        <title>Draft genome assembly of a fouling barnacle, Amphibalanus amphitrite (Darwin, 1854): The first reference genome for Thecostraca.</title>
        <authorList>
            <person name="Kim W."/>
        </authorList>
    </citation>
    <scope>NUCLEOTIDE SEQUENCE [LARGE SCALE GENOMIC DNA]</scope>
    <source>
        <strain evidence="1">SNU_AA5</strain>
        <tissue evidence="1">Soma without cirri and trophi</tissue>
    </source>
</reference>
<dbReference type="EMBL" id="VIIS01000240">
    <property type="protein sequence ID" value="KAF0311404.1"/>
    <property type="molecule type" value="Genomic_DNA"/>
</dbReference>
<evidence type="ECO:0000313" key="1">
    <source>
        <dbReference type="EMBL" id="KAF0311404.1"/>
    </source>
</evidence>
<accession>A0A6A4X5U7</accession>
<evidence type="ECO:0000313" key="2">
    <source>
        <dbReference type="Proteomes" id="UP000440578"/>
    </source>
</evidence>
<name>A0A6A4X5U7_AMPAM</name>
<gene>
    <name evidence="1" type="ORF">FJT64_017725</name>
</gene>
<organism evidence="1 2">
    <name type="scientific">Amphibalanus amphitrite</name>
    <name type="common">Striped barnacle</name>
    <name type="synonym">Balanus amphitrite</name>
    <dbReference type="NCBI Taxonomy" id="1232801"/>
    <lineage>
        <taxon>Eukaryota</taxon>
        <taxon>Metazoa</taxon>
        <taxon>Ecdysozoa</taxon>
        <taxon>Arthropoda</taxon>
        <taxon>Crustacea</taxon>
        <taxon>Multicrustacea</taxon>
        <taxon>Cirripedia</taxon>
        <taxon>Thoracica</taxon>
        <taxon>Thoracicalcarea</taxon>
        <taxon>Balanomorpha</taxon>
        <taxon>Balanoidea</taxon>
        <taxon>Balanidae</taxon>
        <taxon>Amphibalaninae</taxon>
        <taxon>Amphibalanus</taxon>
    </lineage>
</organism>
<dbReference type="OrthoDB" id="10068079at2759"/>
<proteinExistence type="predicted"/>
<protein>
    <submittedName>
        <fullName evidence="1">Uncharacterized protein</fullName>
    </submittedName>
</protein>
<dbReference type="AlphaFoldDB" id="A0A6A4X5U7"/>
<sequence>MWTVFYSIERNNPCDFCFCYKGEVLCWKKQCPPPPPSEERCSPKYVEKECCPRYMCGGTSRTAPLRSAAHTAGDMRALLLLTLLAATVLSASARSYVYSRALRQRRPVSYLIRRSPNPRMGLCFVEAQLSRRGPYRRLVQPIYPALLPYYLYNRAGSRLFSKKSLLSPLRRLTPSDVQLQFLRFLTRIDHRLVSEPVGDDVLSAVRQSLVDVNSGYGGLSVPLLRNLYGTFVSVIGGNGRSRFLLGLSPQRRLQHFSTSLGLYLRAARGQLPALLKNSALLYQDFAGDVDSRYILHSSGIRLLGELERQQESEADRFFLELEHDHFEAVNDVLYGAISGSVAKTGGLLQSLPYLPYVRGLPVNTVSSIQQADLASILGSLNLSGLRSRLTPEVLQAARGGPFITQALLASLLHGVRFTSPQQGVLLFRDLLASLLMHEKRFDPAQFTSFLGDPIRPFVLLNRIIVPNTLPAIRRIPQIQLLPLNSILSLSGALQRGIVQLPPGLARRARLVLRPRRVPLVPVPEPEPTPVVVTEPPFPSIVVSRVGLLQPVLQLLVERQVVPVALLRAPDQLEARLQDLLKALQPLVSVASQAATVPSFVTDKTFTADSARVAYILDLLVIYSRGYTVLEAPLISSSRGLDLTDPKALVRALTFGASKPAFKLSKSDISGLQEILKPVTLFDRQYSLADLQFLFSFGVRELRIPRSIYGGRLAPLFRESLTSFIATRKSLIADRAYNPAYLRLVVDQLLVDKLTSGELSPRVQVRIPSGRLTLRRSQVSRLVRRSLLPLQLRLLPPFVGQLLTVAVPEVRLLRHAKPASLLSSFGQYLGSEPFRRFRFSLADDEFSAVLGTLTRQRRLPGFFLRYPSRLQRYYLDNLFGSFAAYSLLRYNAQELVTEPLSHSALFDSFSTSLVPSFFKGHKFSGLGDLLGVAPDYFTLCRRTFSTLPGLQAIRPPVHIASAGGAPKGGLLHYGKYHREGGFFTA</sequence>
<keyword evidence="2" id="KW-1185">Reference proteome</keyword>
<dbReference type="Proteomes" id="UP000440578">
    <property type="component" value="Unassembled WGS sequence"/>
</dbReference>